<evidence type="ECO:0000256" key="1">
    <source>
        <dbReference type="SAM" id="SignalP"/>
    </source>
</evidence>
<accession>A0A131Z6Y6</accession>
<evidence type="ECO:0000313" key="2">
    <source>
        <dbReference type="EMBL" id="JAP87077.1"/>
    </source>
</evidence>
<proteinExistence type="predicted"/>
<feature type="signal peptide" evidence="1">
    <location>
        <begin position="1"/>
        <end position="20"/>
    </location>
</feature>
<feature type="non-terminal residue" evidence="2">
    <location>
        <position position="1"/>
    </location>
</feature>
<protein>
    <recommendedName>
        <fullName evidence="3">Secreted protein</fullName>
    </recommendedName>
</protein>
<dbReference type="EMBL" id="GEDV01001480">
    <property type="protein sequence ID" value="JAP87077.1"/>
    <property type="molecule type" value="Transcribed_RNA"/>
</dbReference>
<name>A0A131Z6Y6_RHIAP</name>
<evidence type="ECO:0008006" key="3">
    <source>
        <dbReference type="Google" id="ProtNLM"/>
    </source>
</evidence>
<reference evidence="2" key="1">
    <citation type="journal article" date="2016" name="Ticks Tick Borne Dis.">
        <title>De novo assembly and annotation of the salivary gland transcriptome of Rhipicephalus appendiculatus male and female ticks during blood feeding.</title>
        <authorList>
            <person name="de Castro M.H."/>
            <person name="de Klerk D."/>
            <person name="Pienaar R."/>
            <person name="Latif A.A."/>
            <person name="Rees D.J."/>
            <person name="Mans B.J."/>
        </authorList>
    </citation>
    <scope>NUCLEOTIDE SEQUENCE</scope>
    <source>
        <tissue evidence="2">Salivary glands</tissue>
    </source>
</reference>
<feature type="chain" id="PRO_5007286955" description="Secreted protein" evidence="1">
    <location>
        <begin position="21"/>
        <end position="81"/>
    </location>
</feature>
<keyword evidence="1" id="KW-0732">Signal</keyword>
<sequence>LMASCLLYSVLFLQAWPLQTFNLHRTRTSILFGVDVLCLTTRPSECPSTLTACCDFHKCFLDVCEILGYLKQGHSSLLPLI</sequence>
<dbReference type="AlphaFoldDB" id="A0A131Z6Y6"/>
<organism evidence="2">
    <name type="scientific">Rhipicephalus appendiculatus</name>
    <name type="common">Brown ear tick</name>
    <dbReference type="NCBI Taxonomy" id="34631"/>
    <lineage>
        <taxon>Eukaryota</taxon>
        <taxon>Metazoa</taxon>
        <taxon>Ecdysozoa</taxon>
        <taxon>Arthropoda</taxon>
        <taxon>Chelicerata</taxon>
        <taxon>Arachnida</taxon>
        <taxon>Acari</taxon>
        <taxon>Parasitiformes</taxon>
        <taxon>Ixodida</taxon>
        <taxon>Ixodoidea</taxon>
        <taxon>Ixodidae</taxon>
        <taxon>Rhipicephalinae</taxon>
        <taxon>Rhipicephalus</taxon>
        <taxon>Rhipicephalus</taxon>
    </lineage>
</organism>